<keyword evidence="3" id="KW-1185">Reference proteome</keyword>
<protein>
    <submittedName>
        <fullName evidence="2">Uncharacterized protein</fullName>
    </submittedName>
</protein>
<reference evidence="2 3" key="1">
    <citation type="journal article" date="2019" name="Sci. Rep.">
        <title>Orb-weaving spider Araneus ventricosus genome elucidates the spidroin gene catalogue.</title>
        <authorList>
            <person name="Kono N."/>
            <person name="Nakamura H."/>
            <person name="Ohtoshi R."/>
            <person name="Moran D.A.P."/>
            <person name="Shinohara A."/>
            <person name="Yoshida Y."/>
            <person name="Fujiwara M."/>
            <person name="Mori M."/>
            <person name="Tomita M."/>
            <person name="Arakawa K."/>
        </authorList>
    </citation>
    <scope>NUCLEOTIDE SEQUENCE [LARGE SCALE GENOMIC DNA]</scope>
</reference>
<gene>
    <name evidence="2" type="ORF">AVEN_3979_1</name>
</gene>
<sequence length="112" mass="12525">MSASSAFVYSPILQPQQPNLNCRSAPIKRAIHRWSILEFLEHGKVKSIIKDENLRYLEQIIGSGGIPTNSKSKTSSADSNLGPRWEGSDKTKDLPTFGLRILEMKLEFPRVG</sequence>
<feature type="compositionally biased region" description="Polar residues" evidence="1">
    <location>
        <begin position="66"/>
        <end position="79"/>
    </location>
</feature>
<dbReference type="AlphaFoldDB" id="A0A4Y2LLG4"/>
<dbReference type="EMBL" id="BGPR01005872">
    <property type="protein sequence ID" value="GBN14177.1"/>
    <property type="molecule type" value="Genomic_DNA"/>
</dbReference>
<evidence type="ECO:0000256" key="1">
    <source>
        <dbReference type="SAM" id="MobiDB-lite"/>
    </source>
</evidence>
<accession>A0A4Y2LLG4</accession>
<feature type="region of interest" description="Disordered" evidence="1">
    <location>
        <begin position="63"/>
        <end position="91"/>
    </location>
</feature>
<organism evidence="2 3">
    <name type="scientific">Araneus ventricosus</name>
    <name type="common">Orbweaver spider</name>
    <name type="synonym">Epeira ventricosa</name>
    <dbReference type="NCBI Taxonomy" id="182803"/>
    <lineage>
        <taxon>Eukaryota</taxon>
        <taxon>Metazoa</taxon>
        <taxon>Ecdysozoa</taxon>
        <taxon>Arthropoda</taxon>
        <taxon>Chelicerata</taxon>
        <taxon>Arachnida</taxon>
        <taxon>Araneae</taxon>
        <taxon>Araneomorphae</taxon>
        <taxon>Entelegynae</taxon>
        <taxon>Araneoidea</taxon>
        <taxon>Araneidae</taxon>
        <taxon>Araneus</taxon>
    </lineage>
</organism>
<comment type="caution">
    <text evidence="2">The sequence shown here is derived from an EMBL/GenBank/DDBJ whole genome shotgun (WGS) entry which is preliminary data.</text>
</comment>
<evidence type="ECO:0000313" key="3">
    <source>
        <dbReference type="Proteomes" id="UP000499080"/>
    </source>
</evidence>
<name>A0A4Y2LLG4_ARAVE</name>
<evidence type="ECO:0000313" key="2">
    <source>
        <dbReference type="EMBL" id="GBN14177.1"/>
    </source>
</evidence>
<proteinExistence type="predicted"/>
<dbReference type="Proteomes" id="UP000499080">
    <property type="component" value="Unassembled WGS sequence"/>
</dbReference>